<dbReference type="AlphaFoldDB" id="A0A6J4MM33"/>
<sequence length="237" mass="25607">EPAGHRGHHLAAGGVAQLSSAPPRAVPGRRAGDQAGRRGGDARAPRRPRRRRRRRHRRRTLRRAGAARRAHRSRARQARTAAPRDGAARRPAHPWHLSRLADDQHRAWRVAAHRHLRGLCAGAADAHRPAAQDRDDRRRQPSRPDPALQPLSGERPAPPVGRPAGPGPSRRGPGRGRHRAGHGGHRRAVSARCAVASRTAALPGIAATDFWRACGGCAGTPVGRTRGSARRGLGRRL</sequence>
<feature type="compositionally biased region" description="Basic and acidic residues" evidence="1">
    <location>
        <begin position="125"/>
        <end position="139"/>
    </location>
</feature>
<dbReference type="GO" id="GO:0016740">
    <property type="term" value="F:transferase activity"/>
    <property type="evidence" value="ECO:0007669"/>
    <property type="project" value="UniProtKB-KW"/>
</dbReference>
<evidence type="ECO:0000313" key="2">
    <source>
        <dbReference type="EMBL" id="CAA9363212.1"/>
    </source>
</evidence>
<feature type="compositionally biased region" description="Basic and acidic residues" evidence="1">
    <location>
        <begin position="30"/>
        <end position="44"/>
    </location>
</feature>
<keyword evidence="2" id="KW-0315">Glutamine amidotransferase</keyword>
<name>A0A6J4MM33_9HYPH</name>
<feature type="non-terminal residue" evidence="2">
    <location>
        <position position="237"/>
    </location>
</feature>
<reference evidence="2" key="1">
    <citation type="submission" date="2020-02" db="EMBL/GenBank/DDBJ databases">
        <authorList>
            <person name="Meier V. D."/>
        </authorList>
    </citation>
    <scope>NUCLEOTIDE SEQUENCE</scope>
    <source>
        <strain evidence="2">AVDCRST_MAG90</strain>
    </source>
</reference>
<gene>
    <name evidence="2" type="ORF">AVDCRST_MAG90-3186</name>
</gene>
<protein>
    <submittedName>
        <fullName evidence="2">Glutamine amidotransferase, class I</fullName>
    </submittedName>
</protein>
<evidence type="ECO:0000256" key="1">
    <source>
        <dbReference type="SAM" id="MobiDB-lite"/>
    </source>
</evidence>
<feature type="region of interest" description="Disordered" evidence="1">
    <location>
        <begin position="1"/>
        <end position="98"/>
    </location>
</feature>
<feature type="non-terminal residue" evidence="2">
    <location>
        <position position="1"/>
    </location>
</feature>
<feature type="compositionally biased region" description="Basic residues" evidence="1">
    <location>
        <begin position="172"/>
        <end position="188"/>
    </location>
</feature>
<organism evidence="2">
    <name type="scientific">uncultured Microvirga sp</name>
    <dbReference type="NCBI Taxonomy" id="412392"/>
    <lineage>
        <taxon>Bacteria</taxon>
        <taxon>Pseudomonadati</taxon>
        <taxon>Pseudomonadota</taxon>
        <taxon>Alphaproteobacteria</taxon>
        <taxon>Hyphomicrobiales</taxon>
        <taxon>Methylobacteriaceae</taxon>
        <taxon>Microvirga</taxon>
        <taxon>environmental samples</taxon>
    </lineage>
</organism>
<keyword evidence="2" id="KW-0808">Transferase</keyword>
<accession>A0A6J4MM33</accession>
<feature type="compositionally biased region" description="Basic residues" evidence="1">
    <location>
        <begin position="45"/>
        <end position="77"/>
    </location>
</feature>
<feature type="region of interest" description="Disordered" evidence="1">
    <location>
        <begin position="123"/>
        <end position="188"/>
    </location>
</feature>
<dbReference type="EMBL" id="CADCUC010000671">
    <property type="protein sequence ID" value="CAA9363212.1"/>
    <property type="molecule type" value="Genomic_DNA"/>
</dbReference>
<proteinExistence type="predicted"/>